<dbReference type="Gene3D" id="3.40.960.10">
    <property type="entry name" value="VSR Endonuclease"/>
    <property type="match status" value="1"/>
</dbReference>
<dbReference type="RefSeq" id="WP_389360656.1">
    <property type="nucleotide sequence ID" value="NZ_JBIACK010000004.1"/>
</dbReference>
<reference evidence="1 2" key="1">
    <citation type="submission" date="2024-08" db="EMBL/GenBank/DDBJ databases">
        <title>Two novel Cytobacillus novel species.</title>
        <authorList>
            <person name="Liu G."/>
        </authorList>
    </citation>
    <scope>NUCLEOTIDE SEQUENCE [LARGE SCALE GENOMIC DNA]</scope>
    <source>
        <strain evidence="1 2">FJAT-54145</strain>
    </source>
</reference>
<comment type="caution">
    <text evidence="1">The sequence shown here is derived from an EMBL/GenBank/DDBJ whole genome shotgun (WGS) entry which is preliminary data.</text>
</comment>
<evidence type="ECO:0000313" key="1">
    <source>
        <dbReference type="EMBL" id="MFE8700959.1"/>
    </source>
</evidence>
<name>A0ABW6KB51_9BACI</name>
<sequence length="465" mass="54100">MARKSMTHEEFLKRVYESVGTEYQVTSLYQGSKEKVSMIHQTCGNSWSVLPNNFLRSKNPRRCPYCQLTQKTKTHEEFLLEAQVKGNGKYLVLGKYINNNTPIRMKHLACQHEFSVLPRNFLQGTGCSECAKKNRESASRKKKTHQEFLREVENKFGKNEYTFLGHYLDAHTPIKTRHRCGYKWDLRPNHLLRAKKPTCPMCSKTHQPTQAEWEKEVQSSHNGEYRAISVYQSHDRKVKLFHTVCGETINITPHSFRQGKGCRKCNLHILTTEEWKDLVNETTSGEYQAVGLYTFNDQKTSIKHMTCGTVYDVTPNSFKNGSRCPKCQESKGEKALRDFLTQSNTPFTPQYAFSDLYDKSPSHPLKFDVAIHDQPSFPLILVEYDGEQHFKPVNYMGGEDNFRDIRRRDKKKNHYSIQHQIPLIRIPYTVKPEDAPQVLEQELQNLQSSHPQPSIYLVNPLETWF</sequence>
<accession>A0ABW6KB51</accession>
<organism evidence="1 2">
    <name type="scientific">Cytobacillus spartinae</name>
    <dbReference type="NCBI Taxonomy" id="3299023"/>
    <lineage>
        <taxon>Bacteria</taxon>
        <taxon>Bacillati</taxon>
        <taxon>Bacillota</taxon>
        <taxon>Bacilli</taxon>
        <taxon>Bacillales</taxon>
        <taxon>Bacillaceae</taxon>
        <taxon>Cytobacillus</taxon>
    </lineage>
</organism>
<evidence type="ECO:0000313" key="2">
    <source>
        <dbReference type="Proteomes" id="UP001601059"/>
    </source>
</evidence>
<protein>
    <recommendedName>
        <fullName evidence="3">DUF2726 domain-containing protein</fullName>
    </recommendedName>
</protein>
<gene>
    <name evidence="1" type="ORF">ACFYKX_10055</name>
</gene>
<proteinExistence type="predicted"/>
<dbReference type="EMBL" id="JBIACK010000004">
    <property type="protein sequence ID" value="MFE8700959.1"/>
    <property type="molecule type" value="Genomic_DNA"/>
</dbReference>
<evidence type="ECO:0008006" key="3">
    <source>
        <dbReference type="Google" id="ProtNLM"/>
    </source>
</evidence>
<keyword evidence="2" id="KW-1185">Reference proteome</keyword>
<dbReference type="Proteomes" id="UP001601059">
    <property type="component" value="Unassembled WGS sequence"/>
</dbReference>